<dbReference type="GO" id="GO:0045892">
    <property type="term" value="P:negative regulation of DNA-templated transcription"/>
    <property type="evidence" value="ECO:0007669"/>
    <property type="project" value="TreeGrafter"/>
</dbReference>
<dbReference type="AlphaFoldDB" id="A0AAU7DZI9"/>
<keyword evidence="9 11" id="KW-1015">Disulfide bond</keyword>
<evidence type="ECO:0000256" key="8">
    <source>
        <dbReference type="ARBA" id="ARBA00023125"/>
    </source>
</evidence>
<protein>
    <recommendedName>
        <fullName evidence="11">Transcriptional regulator WhiB</fullName>
    </recommendedName>
</protein>
<proteinExistence type="inferred from homology"/>
<keyword evidence="11" id="KW-0963">Cytoplasm</keyword>
<evidence type="ECO:0000256" key="4">
    <source>
        <dbReference type="ARBA" id="ARBA00022723"/>
    </source>
</evidence>
<dbReference type="InterPro" id="IPR003482">
    <property type="entry name" value="Whib"/>
</dbReference>
<evidence type="ECO:0000256" key="5">
    <source>
        <dbReference type="ARBA" id="ARBA00023004"/>
    </source>
</evidence>
<keyword evidence="3 11" id="KW-0004">4Fe-4S</keyword>
<feature type="binding site" evidence="11">
    <location>
        <position position="58"/>
    </location>
    <ligand>
        <name>[4Fe-4S] cluster</name>
        <dbReference type="ChEBI" id="CHEBI:49883"/>
    </ligand>
</feature>
<evidence type="ECO:0000313" key="14">
    <source>
        <dbReference type="EMBL" id="XBH23140.1"/>
    </source>
</evidence>
<evidence type="ECO:0000256" key="7">
    <source>
        <dbReference type="ARBA" id="ARBA00023015"/>
    </source>
</evidence>
<name>A0AAU7DZI9_9MICO</name>
<dbReference type="PANTHER" id="PTHR38839">
    <property type="entry name" value="TRANSCRIPTIONAL REGULATOR WHID-RELATED"/>
    <property type="match status" value="1"/>
</dbReference>
<keyword evidence="5 11" id="KW-0408">Iron</keyword>
<keyword evidence="8 11" id="KW-0238">DNA-binding</keyword>
<dbReference type="GO" id="GO:0047134">
    <property type="term" value="F:protein-disulfide reductase [NAD(P)H] activity"/>
    <property type="evidence" value="ECO:0007669"/>
    <property type="project" value="TreeGrafter"/>
</dbReference>
<evidence type="ECO:0000256" key="10">
    <source>
        <dbReference type="ARBA" id="ARBA00023163"/>
    </source>
</evidence>
<comment type="function">
    <text evidence="11">Acts as a transcriptional regulator. Probably redox-responsive. The apo- but not holo-form probably binds DNA.</text>
</comment>
<feature type="region of interest" description="Disordered" evidence="12">
    <location>
        <begin position="14"/>
        <end position="44"/>
    </location>
</feature>
<gene>
    <name evidence="11" type="primary">whiB</name>
    <name evidence="14" type="ORF">V5R04_03050</name>
</gene>
<comment type="PTM">
    <text evidence="11">The Fe-S cluster can be nitrosylated by nitric oxide (NO).</text>
</comment>
<dbReference type="EMBL" id="CP146203">
    <property type="protein sequence ID" value="XBH23140.1"/>
    <property type="molecule type" value="Genomic_DNA"/>
</dbReference>
<feature type="binding site" evidence="11">
    <location>
        <position position="81"/>
    </location>
    <ligand>
        <name>[4Fe-4S] cluster</name>
        <dbReference type="ChEBI" id="CHEBI:49883"/>
    </ligand>
</feature>
<dbReference type="HAMAP" id="MF_01479">
    <property type="entry name" value="WhiB"/>
    <property type="match status" value="1"/>
</dbReference>
<feature type="compositionally biased region" description="Polar residues" evidence="12">
    <location>
        <begin position="15"/>
        <end position="33"/>
    </location>
</feature>
<sequence>MRLVAMLDDLEARTSARTGQHSPAPTPQATSPVPAQARPLTSEEGTQFDSLIAGLIPCRSQDPELWFAEQTAQIAQAKALCGTCPIAAACLTGALDRAEPWGVWGGEVLVDGAIVAQKRGRGRPRKTDAA</sequence>
<comment type="similarity">
    <text evidence="2 11">Belongs to the WhiB family.</text>
</comment>
<feature type="domain" description="4Fe-4S Wbl-type" evidence="13">
    <location>
        <begin position="57"/>
        <end position="114"/>
    </location>
</feature>
<dbReference type="GO" id="GO:0051539">
    <property type="term" value="F:4 iron, 4 sulfur cluster binding"/>
    <property type="evidence" value="ECO:0007669"/>
    <property type="project" value="UniProtKB-UniRule"/>
</dbReference>
<organism evidence="14">
    <name type="scientific">Jonesiaceae bacterium BS-20</name>
    <dbReference type="NCBI Taxonomy" id="3120821"/>
    <lineage>
        <taxon>Bacteria</taxon>
        <taxon>Bacillati</taxon>
        <taxon>Actinomycetota</taxon>
        <taxon>Actinomycetes</taxon>
        <taxon>Micrococcales</taxon>
        <taxon>Jonesiaceae</taxon>
    </lineage>
</organism>
<reference evidence="14" key="1">
    <citation type="submission" date="2024-02" db="EMBL/GenBank/DDBJ databases">
        <title>Tomenella chthoni gen. nov. sp. nov., a member of the family Jonesiaceae isolated from bat guano.</title>
        <authorList>
            <person name="Miller S.L."/>
            <person name="King J."/>
            <person name="Sankaranarayanan K."/>
            <person name="Lawson P.A."/>
        </authorList>
    </citation>
    <scope>NUCLEOTIDE SEQUENCE</scope>
    <source>
        <strain evidence="14">BS-20</strain>
    </source>
</reference>
<dbReference type="GO" id="GO:0035731">
    <property type="term" value="F:dinitrosyl-iron complex binding"/>
    <property type="evidence" value="ECO:0007669"/>
    <property type="project" value="UniProtKB-UniRule"/>
</dbReference>
<keyword evidence="7 11" id="KW-0805">Transcription regulation</keyword>
<comment type="PTM">
    <text evidence="11">Upon Fe-S cluster removal intramolecular disulfide bonds are formed.</text>
</comment>
<evidence type="ECO:0000256" key="9">
    <source>
        <dbReference type="ARBA" id="ARBA00023157"/>
    </source>
</evidence>
<keyword evidence="4 11" id="KW-0479">Metal-binding</keyword>
<keyword evidence="10 11" id="KW-0804">Transcription</keyword>
<evidence type="ECO:0000256" key="12">
    <source>
        <dbReference type="SAM" id="MobiDB-lite"/>
    </source>
</evidence>
<evidence type="ECO:0000256" key="2">
    <source>
        <dbReference type="ARBA" id="ARBA00006597"/>
    </source>
</evidence>
<evidence type="ECO:0000256" key="3">
    <source>
        <dbReference type="ARBA" id="ARBA00022485"/>
    </source>
</evidence>
<comment type="cofactor">
    <cofactor evidence="11">
        <name>[4Fe-4S] cluster</name>
        <dbReference type="ChEBI" id="CHEBI:49883"/>
    </cofactor>
    <text evidence="11">Binds 1 [4Fe-4S] cluster per subunit. Following nitrosylation of the [4Fe-4S] cluster binds 1 [4Fe-8(NO)] cluster per subunit.</text>
</comment>
<evidence type="ECO:0000256" key="6">
    <source>
        <dbReference type="ARBA" id="ARBA00023014"/>
    </source>
</evidence>
<evidence type="ECO:0000256" key="11">
    <source>
        <dbReference type="HAMAP-Rule" id="MF_01479"/>
    </source>
</evidence>
<dbReference type="PANTHER" id="PTHR38839:SF2">
    <property type="entry name" value="TRANSCRIPTIONAL REGULATOR WHIB7-RELATED"/>
    <property type="match status" value="1"/>
</dbReference>
<dbReference type="GO" id="GO:0005737">
    <property type="term" value="C:cytoplasm"/>
    <property type="evidence" value="ECO:0007669"/>
    <property type="project" value="UniProtKB-SubCell"/>
</dbReference>
<dbReference type="InterPro" id="IPR034768">
    <property type="entry name" value="4FE4S_WBL"/>
</dbReference>
<keyword evidence="6 11" id="KW-0411">Iron-sulfur</keyword>
<feature type="binding site" evidence="11">
    <location>
        <position position="84"/>
    </location>
    <ligand>
        <name>[4Fe-4S] cluster</name>
        <dbReference type="ChEBI" id="CHEBI:49883"/>
    </ligand>
</feature>
<accession>A0AAU7DZI9</accession>
<feature type="binding site" evidence="11">
    <location>
        <position position="90"/>
    </location>
    <ligand>
        <name>[4Fe-4S] cluster</name>
        <dbReference type="ChEBI" id="CHEBI:49883"/>
    </ligand>
</feature>
<dbReference type="GO" id="GO:0045454">
    <property type="term" value="P:cell redox homeostasis"/>
    <property type="evidence" value="ECO:0007669"/>
    <property type="project" value="TreeGrafter"/>
</dbReference>
<dbReference type="GO" id="GO:0046872">
    <property type="term" value="F:metal ion binding"/>
    <property type="evidence" value="ECO:0007669"/>
    <property type="project" value="UniProtKB-KW"/>
</dbReference>
<dbReference type="GO" id="GO:0003677">
    <property type="term" value="F:DNA binding"/>
    <property type="evidence" value="ECO:0007669"/>
    <property type="project" value="UniProtKB-UniRule"/>
</dbReference>
<dbReference type="PROSITE" id="PS51674">
    <property type="entry name" value="4FE4S_WBL"/>
    <property type="match status" value="1"/>
</dbReference>
<evidence type="ECO:0000259" key="13">
    <source>
        <dbReference type="PROSITE" id="PS51674"/>
    </source>
</evidence>
<comment type="subcellular location">
    <subcellularLocation>
        <location evidence="1 11">Cytoplasm</location>
    </subcellularLocation>
</comment>
<dbReference type="Pfam" id="PF02467">
    <property type="entry name" value="Whib"/>
    <property type="match status" value="1"/>
</dbReference>
<evidence type="ECO:0000256" key="1">
    <source>
        <dbReference type="ARBA" id="ARBA00004496"/>
    </source>
</evidence>